<dbReference type="EMBL" id="MCBA01000067">
    <property type="protein sequence ID" value="RGP89835.1"/>
    <property type="molecule type" value="Genomic_DNA"/>
</dbReference>
<accession>A0A395TZV8</accession>
<gene>
    <name evidence="1" type="ORF">BC353_09750</name>
</gene>
<name>A0A395TZV8_VIBCL</name>
<organism evidence="1 2">
    <name type="scientific">Vibrio cholerae</name>
    <dbReference type="NCBI Taxonomy" id="666"/>
    <lineage>
        <taxon>Bacteria</taxon>
        <taxon>Pseudomonadati</taxon>
        <taxon>Pseudomonadota</taxon>
        <taxon>Gammaproteobacteria</taxon>
        <taxon>Vibrionales</taxon>
        <taxon>Vibrionaceae</taxon>
        <taxon>Vibrio</taxon>
    </lineage>
</organism>
<protein>
    <submittedName>
        <fullName evidence="1">Uncharacterized protein</fullName>
    </submittedName>
</protein>
<proteinExistence type="predicted"/>
<dbReference type="Proteomes" id="UP000266701">
    <property type="component" value="Unassembled WGS sequence"/>
</dbReference>
<sequence>MQTSSIVFIVKTSSGDRFFYGFGKNNSVLTSLTLSGAKLFMPNLPSKIKEISETLKQKKKSFRLHFVALDPEPIPACLDNL</sequence>
<reference evidence="1 2" key="1">
    <citation type="journal article" date="2017" name="Emerg. Infect. Dis.">
        <title>Carbapenemase VCC-1-Producing Vibrio cholerae in Coastal Waters of Germany.</title>
        <authorList>
            <person name="Hammerl J.A."/>
            <person name="Jackel C."/>
            <person name="Bortolaia V."/>
            <person name="Schwartz K."/>
            <person name="Bier N."/>
            <person name="Hendriksen R.S."/>
            <person name="Guerra B."/>
            <person name="Strauch E."/>
        </authorList>
    </citation>
    <scope>NUCLEOTIDE SEQUENCE [LARGE SCALE GENOMIC DNA]</scope>
    <source>
        <strain evidence="1 2">VN-2825</strain>
    </source>
</reference>
<comment type="caution">
    <text evidence="1">The sequence shown here is derived from an EMBL/GenBank/DDBJ whole genome shotgun (WGS) entry which is preliminary data.</text>
</comment>
<dbReference type="AlphaFoldDB" id="A0A395TZV8"/>
<evidence type="ECO:0000313" key="1">
    <source>
        <dbReference type="EMBL" id="RGP89835.1"/>
    </source>
</evidence>
<evidence type="ECO:0000313" key="2">
    <source>
        <dbReference type="Proteomes" id="UP000266701"/>
    </source>
</evidence>